<comment type="similarity">
    <text evidence="1">Belongs to the DNA repair enzymes AP/ExoA family.</text>
</comment>
<dbReference type="RefSeq" id="WP_161340228.1">
    <property type="nucleotide sequence ID" value="NZ_JBHSDG010000003.1"/>
</dbReference>
<dbReference type="InterPro" id="IPR036691">
    <property type="entry name" value="Endo/exonu/phosph_ase_sf"/>
</dbReference>
<organism evidence="9 10">
    <name type="scientific">Sneathiella chungangensis</name>
    <dbReference type="NCBI Taxonomy" id="1418234"/>
    <lineage>
        <taxon>Bacteria</taxon>
        <taxon>Pseudomonadati</taxon>
        <taxon>Pseudomonadota</taxon>
        <taxon>Alphaproteobacteria</taxon>
        <taxon>Sneathiellales</taxon>
        <taxon>Sneathiellaceae</taxon>
        <taxon>Sneathiella</taxon>
    </lineage>
</organism>
<dbReference type="PROSITE" id="PS00726">
    <property type="entry name" value="AP_NUCLEASE_F1_1"/>
    <property type="match status" value="1"/>
</dbReference>
<dbReference type="SUPFAM" id="SSF56219">
    <property type="entry name" value="DNase I-like"/>
    <property type="match status" value="1"/>
</dbReference>
<feature type="binding site" evidence="6">
    <location>
        <position position="152"/>
    </location>
    <ligand>
        <name>Mg(2+)</name>
        <dbReference type="ChEBI" id="CHEBI:18420"/>
        <label>1</label>
    </ligand>
</feature>
<dbReference type="GO" id="GO:0046872">
    <property type="term" value="F:metal ion binding"/>
    <property type="evidence" value="ECO:0007669"/>
    <property type="project" value="UniProtKB-KW"/>
</dbReference>
<evidence type="ECO:0000259" key="8">
    <source>
        <dbReference type="Pfam" id="PF03372"/>
    </source>
</evidence>
<evidence type="ECO:0000256" key="5">
    <source>
        <dbReference type="PIRSR" id="PIRSR604808-1"/>
    </source>
</evidence>
<feature type="active site" evidence="5">
    <location>
        <position position="105"/>
    </location>
</feature>
<evidence type="ECO:0000256" key="7">
    <source>
        <dbReference type="PIRSR" id="PIRSR604808-3"/>
    </source>
</evidence>
<feature type="active site" description="Proton donor/acceptor" evidence="5">
    <location>
        <position position="150"/>
    </location>
</feature>
<evidence type="ECO:0000313" key="10">
    <source>
        <dbReference type="Proteomes" id="UP000445696"/>
    </source>
</evidence>
<feature type="site" description="Interaction with DNA substrate" evidence="7">
    <location>
        <position position="254"/>
    </location>
</feature>
<dbReference type="Proteomes" id="UP000445696">
    <property type="component" value="Unassembled WGS sequence"/>
</dbReference>
<dbReference type="GO" id="GO:0006281">
    <property type="term" value="P:DNA repair"/>
    <property type="evidence" value="ECO:0007669"/>
    <property type="project" value="InterPro"/>
</dbReference>
<keyword evidence="2 6" id="KW-0479">Metal-binding</keyword>
<keyword evidence="3 9" id="KW-0378">Hydrolase</keyword>
<dbReference type="InterPro" id="IPR004808">
    <property type="entry name" value="AP_endonuc_1"/>
</dbReference>
<dbReference type="PROSITE" id="PS51435">
    <property type="entry name" value="AP_NUCLEASE_F1_4"/>
    <property type="match status" value="1"/>
</dbReference>
<dbReference type="OrthoDB" id="9803914at2"/>
<keyword evidence="6" id="KW-0464">Manganese</keyword>
<dbReference type="NCBIfam" id="TIGR00633">
    <property type="entry name" value="xth"/>
    <property type="match status" value="1"/>
</dbReference>
<proteinExistence type="inferred from homology"/>
<keyword evidence="10" id="KW-1185">Reference proteome</keyword>
<dbReference type="NCBIfam" id="TIGR00195">
    <property type="entry name" value="exoDNase_III"/>
    <property type="match status" value="1"/>
</dbReference>
<sequence>MRLATWNVNSVRARLSHVEQFVTEIQPDILCLQETKVTDNEFPVKAFRNLGYEHHVIAGQKSYNGVAIFSKLPFSTTDSKIWCGKDDKRHLAVTLENGVELHNFYVPAGGDIPDVTVNDKFAHKLEFMSEMTDWFAKRRADDNKLILVGDLNVAPLETDVWNHKQLLKVVSHTPIEVDHMARIYGSHDWIDAMRHFVPEPEPLFSWWSYRSPDWKAANKGRRLDHVWVTPALKPYLKSMNIHLEPRGWEKPSDHAPIAVDFDFSGLT</sequence>
<dbReference type="InterPro" id="IPR020847">
    <property type="entry name" value="AP_endonuclease_F1_BS"/>
</dbReference>
<evidence type="ECO:0000313" key="9">
    <source>
        <dbReference type="EMBL" id="MZR23798.1"/>
    </source>
</evidence>
<feature type="binding site" evidence="6">
    <location>
        <position position="34"/>
    </location>
    <ligand>
        <name>Mg(2+)</name>
        <dbReference type="ChEBI" id="CHEBI:18420"/>
        <label>1</label>
    </ligand>
</feature>
<dbReference type="EC" id="3.1.11.2" evidence="9"/>
<accession>A0A845MIM2</accession>
<dbReference type="GO" id="GO:0003677">
    <property type="term" value="F:DNA binding"/>
    <property type="evidence" value="ECO:0007669"/>
    <property type="project" value="InterPro"/>
</dbReference>
<name>A0A845MIM2_9PROT</name>
<feature type="binding site" evidence="6">
    <location>
        <position position="7"/>
    </location>
    <ligand>
        <name>Mg(2+)</name>
        <dbReference type="ChEBI" id="CHEBI:18420"/>
        <label>1</label>
    </ligand>
</feature>
<feature type="binding site" evidence="6">
    <location>
        <position position="253"/>
    </location>
    <ligand>
        <name>Mg(2+)</name>
        <dbReference type="ChEBI" id="CHEBI:18420"/>
        <label>1</label>
    </ligand>
</feature>
<evidence type="ECO:0000256" key="1">
    <source>
        <dbReference type="ARBA" id="ARBA00007092"/>
    </source>
</evidence>
<feature type="site" description="Important for catalytic activity" evidence="7">
    <location>
        <position position="224"/>
    </location>
</feature>
<comment type="caution">
    <text evidence="9">The sequence shown here is derived from an EMBL/GenBank/DDBJ whole genome shotgun (WGS) entry which is preliminary data.</text>
</comment>
<feature type="active site" description="Proton acceptor" evidence="5">
    <location>
        <position position="254"/>
    </location>
</feature>
<dbReference type="PANTHER" id="PTHR43250:SF2">
    <property type="entry name" value="EXODEOXYRIBONUCLEASE III"/>
    <property type="match status" value="1"/>
</dbReference>
<dbReference type="InterPro" id="IPR037493">
    <property type="entry name" value="ExoIII-like"/>
</dbReference>
<comment type="cofactor">
    <cofactor evidence="6">
        <name>Mg(2+)</name>
        <dbReference type="ChEBI" id="CHEBI:18420"/>
    </cofactor>
    <cofactor evidence="6">
        <name>Mn(2+)</name>
        <dbReference type="ChEBI" id="CHEBI:29035"/>
    </cofactor>
    <text evidence="6">Probably binds two magnesium or manganese ions per subunit.</text>
</comment>
<dbReference type="CDD" id="cd09086">
    <property type="entry name" value="ExoIII-like_AP-endo"/>
    <property type="match status" value="1"/>
</dbReference>
<feature type="binding site" evidence="6">
    <location>
        <position position="254"/>
    </location>
    <ligand>
        <name>Mg(2+)</name>
        <dbReference type="ChEBI" id="CHEBI:18420"/>
        <label>1</label>
    </ligand>
</feature>
<keyword evidence="4 6" id="KW-0460">Magnesium</keyword>
<dbReference type="PANTHER" id="PTHR43250">
    <property type="entry name" value="EXODEOXYRIBONUCLEASE III"/>
    <property type="match status" value="1"/>
</dbReference>
<evidence type="ECO:0000256" key="6">
    <source>
        <dbReference type="PIRSR" id="PIRSR604808-2"/>
    </source>
</evidence>
<evidence type="ECO:0000256" key="3">
    <source>
        <dbReference type="ARBA" id="ARBA00022801"/>
    </source>
</evidence>
<dbReference type="InterPro" id="IPR005135">
    <property type="entry name" value="Endo/exonuclease/phosphatase"/>
</dbReference>
<evidence type="ECO:0000256" key="4">
    <source>
        <dbReference type="ARBA" id="ARBA00022842"/>
    </source>
</evidence>
<reference evidence="9 10" key="1">
    <citation type="journal article" date="2014" name="Int. J. Syst. Evol. Microbiol.">
        <title>Sneathiella chungangensis sp. nov., isolated from a marine sand, and emended description of the genus Sneathiella.</title>
        <authorList>
            <person name="Siamphan C."/>
            <person name="Kim H."/>
            <person name="Lee J.S."/>
            <person name="Kim W."/>
        </authorList>
    </citation>
    <scope>NUCLEOTIDE SEQUENCE [LARGE SCALE GENOMIC DNA]</scope>
    <source>
        <strain evidence="9 10">KCTC 32476</strain>
    </source>
</reference>
<dbReference type="GO" id="GO:0004519">
    <property type="term" value="F:endonuclease activity"/>
    <property type="evidence" value="ECO:0007669"/>
    <property type="project" value="InterPro"/>
</dbReference>
<dbReference type="Pfam" id="PF03372">
    <property type="entry name" value="Exo_endo_phos"/>
    <property type="match status" value="1"/>
</dbReference>
<dbReference type="GO" id="GO:0008311">
    <property type="term" value="F:double-stranded DNA 3'-5' DNA exonuclease activity"/>
    <property type="evidence" value="ECO:0007669"/>
    <property type="project" value="UniProtKB-EC"/>
</dbReference>
<feature type="domain" description="Endonuclease/exonuclease/phosphatase" evidence="8">
    <location>
        <begin position="4"/>
        <end position="254"/>
    </location>
</feature>
<gene>
    <name evidence="9" type="primary">xth</name>
    <name evidence="9" type="ORF">GQF03_15785</name>
</gene>
<dbReference type="Gene3D" id="3.60.10.10">
    <property type="entry name" value="Endonuclease/exonuclease/phosphatase"/>
    <property type="match status" value="1"/>
</dbReference>
<evidence type="ECO:0000256" key="2">
    <source>
        <dbReference type="ARBA" id="ARBA00022723"/>
    </source>
</evidence>
<protein>
    <submittedName>
        <fullName evidence="9">Exodeoxyribonuclease III</fullName>
        <ecNumber evidence="9">3.1.11.2</ecNumber>
    </submittedName>
</protein>
<feature type="binding site" evidence="6">
    <location>
        <position position="150"/>
    </location>
    <ligand>
        <name>Mg(2+)</name>
        <dbReference type="ChEBI" id="CHEBI:18420"/>
        <label>1</label>
    </ligand>
</feature>
<dbReference type="EMBL" id="WTVA01000015">
    <property type="protein sequence ID" value="MZR23798.1"/>
    <property type="molecule type" value="Genomic_DNA"/>
</dbReference>
<dbReference type="AlphaFoldDB" id="A0A845MIM2"/>
<feature type="site" description="Transition state stabilizer" evidence="7">
    <location>
        <position position="152"/>
    </location>
</feature>